<dbReference type="Pfam" id="PF00440">
    <property type="entry name" value="TetR_N"/>
    <property type="match status" value="1"/>
</dbReference>
<proteinExistence type="predicted"/>
<dbReference type="GO" id="GO:0000976">
    <property type="term" value="F:transcription cis-regulatory region binding"/>
    <property type="evidence" value="ECO:0007669"/>
    <property type="project" value="TreeGrafter"/>
</dbReference>
<dbReference type="Proteomes" id="UP000004728">
    <property type="component" value="Unassembled WGS sequence"/>
</dbReference>
<evidence type="ECO:0000313" key="5">
    <source>
        <dbReference type="EMBL" id="EGD59953.1"/>
    </source>
</evidence>
<dbReference type="RefSeq" id="WP_008069873.1">
    <property type="nucleotide sequence ID" value="NZ_AQWK01000003.1"/>
</dbReference>
<dbReference type="Gene3D" id="1.10.357.10">
    <property type="entry name" value="Tetracycline Repressor, domain 2"/>
    <property type="match status" value="1"/>
</dbReference>
<dbReference type="PRINTS" id="PR00455">
    <property type="entry name" value="HTHTETR"/>
</dbReference>
<evidence type="ECO:0000256" key="1">
    <source>
        <dbReference type="ARBA" id="ARBA00023125"/>
    </source>
</evidence>
<name>F1Z5Y9_9SPHN</name>
<reference evidence="5 6" key="1">
    <citation type="journal article" date="2012" name="J. Bacteriol.">
        <title>Draft Genome Sequence of Novosphingobium nitrogenifigens Y88T.</title>
        <authorList>
            <person name="Strabala T.J."/>
            <person name="Macdonald L."/>
            <person name="Liu V."/>
            <person name="Smit A.M."/>
        </authorList>
    </citation>
    <scope>NUCLEOTIDE SEQUENCE [LARGE SCALE GENOMIC DNA]</scope>
    <source>
        <strain evidence="5 6">DSM 19370</strain>
    </source>
</reference>
<dbReference type="OrthoDB" id="2356263at2"/>
<dbReference type="eggNOG" id="COG1309">
    <property type="taxonomic scope" value="Bacteria"/>
</dbReference>
<dbReference type="PANTHER" id="PTHR30055:SF146">
    <property type="entry name" value="HTH-TYPE TRANSCRIPTIONAL DUAL REGULATOR CECR"/>
    <property type="match status" value="1"/>
</dbReference>
<evidence type="ECO:0000313" key="6">
    <source>
        <dbReference type="Proteomes" id="UP000004728"/>
    </source>
</evidence>
<accession>F1Z5Y9</accession>
<dbReference type="Gene3D" id="1.10.10.60">
    <property type="entry name" value="Homeodomain-like"/>
    <property type="match status" value="1"/>
</dbReference>
<dbReference type="HOGENOM" id="CLU_069356_16_0_5"/>
<dbReference type="InterPro" id="IPR050109">
    <property type="entry name" value="HTH-type_TetR-like_transc_reg"/>
</dbReference>
<gene>
    <name evidence="5" type="ORF">Y88_2393</name>
</gene>
<dbReference type="InterPro" id="IPR001647">
    <property type="entry name" value="HTH_TetR"/>
</dbReference>
<dbReference type="InterPro" id="IPR036271">
    <property type="entry name" value="Tet_transcr_reg_TetR-rel_C_sf"/>
</dbReference>
<evidence type="ECO:0000256" key="2">
    <source>
        <dbReference type="PROSITE-ProRule" id="PRU00335"/>
    </source>
</evidence>
<dbReference type="SUPFAM" id="SSF48498">
    <property type="entry name" value="Tetracyclin repressor-like, C-terminal domain"/>
    <property type="match status" value="1"/>
</dbReference>
<sequence>MKSRPESLTQASEWEPSGPDGDALVETTAARVLRVAMVAFARDGYAGATTRQIASAAGVTLPVIAYHFGNKDGLHRACARDIVEQYRRRLLPLVVTARATADDGTLSVAEARLWLERILSALVLAITADADQRLSTDFVLREMSEQGPGYDLLFEQLWRPGLVLVADLVAIARGRKAAQEGDSLGATMLLASLTAFTRQEPVTRAYLGWDGLSHDRREQITGSILAMLDGLLART</sequence>
<dbReference type="PANTHER" id="PTHR30055">
    <property type="entry name" value="HTH-TYPE TRANSCRIPTIONAL REGULATOR RUTR"/>
    <property type="match status" value="1"/>
</dbReference>
<protein>
    <submittedName>
        <fullName evidence="5">TetR-family transcriptional regulator</fullName>
    </submittedName>
</protein>
<feature type="compositionally biased region" description="Polar residues" evidence="3">
    <location>
        <begin position="1"/>
        <end position="12"/>
    </location>
</feature>
<dbReference type="SUPFAM" id="SSF46689">
    <property type="entry name" value="Homeodomain-like"/>
    <property type="match status" value="1"/>
</dbReference>
<evidence type="ECO:0000256" key="3">
    <source>
        <dbReference type="SAM" id="MobiDB-lite"/>
    </source>
</evidence>
<dbReference type="GO" id="GO:0003700">
    <property type="term" value="F:DNA-binding transcription factor activity"/>
    <property type="evidence" value="ECO:0007669"/>
    <property type="project" value="TreeGrafter"/>
</dbReference>
<feature type="DNA-binding region" description="H-T-H motif" evidence="2">
    <location>
        <begin position="49"/>
        <end position="68"/>
    </location>
</feature>
<dbReference type="InParanoid" id="F1Z5Y9"/>
<feature type="domain" description="HTH tetR-type" evidence="4">
    <location>
        <begin position="26"/>
        <end position="86"/>
    </location>
</feature>
<evidence type="ECO:0000259" key="4">
    <source>
        <dbReference type="PROSITE" id="PS50977"/>
    </source>
</evidence>
<keyword evidence="1 2" id="KW-0238">DNA-binding</keyword>
<dbReference type="STRING" id="983920.Y88_2393"/>
<organism evidence="5 6">
    <name type="scientific">Novosphingobium nitrogenifigens DSM 19370</name>
    <dbReference type="NCBI Taxonomy" id="983920"/>
    <lineage>
        <taxon>Bacteria</taxon>
        <taxon>Pseudomonadati</taxon>
        <taxon>Pseudomonadota</taxon>
        <taxon>Alphaproteobacteria</taxon>
        <taxon>Sphingomonadales</taxon>
        <taxon>Sphingomonadaceae</taxon>
        <taxon>Novosphingobium</taxon>
    </lineage>
</organism>
<dbReference type="PROSITE" id="PS50977">
    <property type="entry name" value="HTH_TETR_2"/>
    <property type="match status" value="1"/>
</dbReference>
<dbReference type="InterPro" id="IPR009057">
    <property type="entry name" value="Homeodomain-like_sf"/>
</dbReference>
<feature type="region of interest" description="Disordered" evidence="3">
    <location>
        <begin position="1"/>
        <end position="21"/>
    </location>
</feature>
<keyword evidence="6" id="KW-1185">Reference proteome</keyword>
<dbReference type="AlphaFoldDB" id="F1Z5Y9"/>
<comment type="caution">
    <text evidence="5">The sequence shown here is derived from an EMBL/GenBank/DDBJ whole genome shotgun (WGS) entry which is preliminary data.</text>
</comment>
<dbReference type="EMBL" id="AEWJ01000024">
    <property type="protein sequence ID" value="EGD59953.1"/>
    <property type="molecule type" value="Genomic_DNA"/>
</dbReference>